<keyword evidence="9" id="KW-1185">Reference proteome</keyword>
<evidence type="ECO:0000256" key="2">
    <source>
        <dbReference type="ARBA" id="ARBA00022475"/>
    </source>
</evidence>
<comment type="similarity">
    <text evidence="1">Belongs to the Lgt family.</text>
</comment>
<dbReference type="EnsemblBacteria" id="ABY35704">
    <property type="protein sequence ID" value="ABY35704"/>
    <property type="gene ID" value="Caur_2498"/>
</dbReference>
<keyword evidence="3 8" id="KW-0808">Transferase</keyword>
<dbReference type="GO" id="GO:0008961">
    <property type="term" value="F:phosphatidylglycerol-prolipoprotein diacylglyceryl transferase activity"/>
    <property type="evidence" value="ECO:0000318"/>
    <property type="project" value="GO_Central"/>
</dbReference>
<gene>
    <name evidence="8" type="ordered locus">Caur_2498</name>
</gene>
<dbReference type="STRING" id="324602.Caur_2498"/>
<dbReference type="PATRIC" id="fig|324602.8.peg.2817"/>
<evidence type="ECO:0000313" key="9">
    <source>
        <dbReference type="Proteomes" id="UP000002008"/>
    </source>
</evidence>
<dbReference type="PANTHER" id="PTHR30589">
    <property type="entry name" value="PROLIPOPROTEIN DIACYLGLYCERYL TRANSFERASE"/>
    <property type="match status" value="1"/>
</dbReference>
<dbReference type="eggNOG" id="COG0682">
    <property type="taxonomic scope" value="Bacteria"/>
</dbReference>
<protein>
    <submittedName>
        <fullName evidence="8">Prolipoprotein diacylglyceryl transferase</fullName>
    </submittedName>
</protein>
<feature type="transmembrane region" description="Helical" evidence="7">
    <location>
        <begin position="46"/>
        <end position="66"/>
    </location>
</feature>
<dbReference type="KEGG" id="cau:Caur_2498"/>
<dbReference type="EMBL" id="CP000909">
    <property type="protein sequence ID" value="ABY35704.1"/>
    <property type="molecule type" value="Genomic_DNA"/>
</dbReference>
<reference evidence="9" key="1">
    <citation type="journal article" date="2011" name="BMC Genomics">
        <title>Complete genome sequence of the filamentous anoxygenic phototrophic bacterium Chloroflexus aurantiacus.</title>
        <authorList>
            <person name="Tang K.H."/>
            <person name="Barry K."/>
            <person name="Chertkov O."/>
            <person name="Dalin E."/>
            <person name="Han C.S."/>
            <person name="Hauser L.J."/>
            <person name="Honchak B.M."/>
            <person name="Karbach L.E."/>
            <person name="Land M.L."/>
            <person name="Lapidus A."/>
            <person name="Larimer F.W."/>
            <person name="Mikhailova N."/>
            <person name="Pitluck S."/>
            <person name="Pierson B.K."/>
            <person name="Blankenship R.E."/>
        </authorList>
    </citation>
    <scope>NUCLEOTIDE SEQUENCE [LARGE SCALE GENOMIC DNA]</scope>
    <source>
        <strain evidence="9">ATCC 29366 / DSM 635 / J-10-fl</strain>
    </source>
</reference>
<dbReference type="GO" id="GO:0042158">
    <property type="term" value="P:lipoprotein biosynthetic process"/>
    <property type="evidence" value="ECO:0000318"/>
    <property type="project" value="GO_Central"/>
</dbReference>
<keyword evidence="5 7" id="KW-1133">Transmembrane helix</keyword>
<evidence type="ECO:0000313" key="8">
    <source>
        <dbReference type="EMBL" id="ABY35704.1"/>
    </source>
</evidence>
<feature type="transmembrane region" description="Helical" evidence="7">
    <location>
        <begin position="86"/>
        <end position="104"/>
    </location>
</feature>
<evidence type="ECO:0000256" key="5">
    <source>
        <dbReference type="ARBA" id="ARBA00022989"/>
    </source>
</evidence>
<feature type="transmembrane region" description="Helical" evidence="7">
    <location>
        <begin position="12"/>
        <end position="34"/>
    </location>
</feature>
<organism evidence="8 9">
    <name type="scientific">Chloroflexus aurantiacus (strain ATCC 29366 / DSM 635 / J-10-fl)</name>
    <dbReference type="NCBI Taxonomy" id="324602"/>
    <lineage>
        <taxon>Bacteria</taxon>
        <taxon>Bacillati</taxon>
        <taxon>Chloroflexota</taxon>
        <taxon>Chloroflexia</taxon>
        <taxon>Chloroflexales</taxon>
        <taxon>Chloroflexineae</taxon>
        <taxon>Chloroflexaceae</taxon>
        <taxon>Chloroflexus</taxon>
    </lineage>
</organism>
<feature type="transmembrane region" description="Helical" evidence="7">
    <location>
        <begin position="116"/>
        <end position="135"/>
    </location>
</feature>
<sequence length="244" mass="26619">MLPAINIGPFALYTPGLIFLLGGWLIVQVVGRAAGVYRLSGDRMEIIVALALLAGIVGARLGYALMSWPYYLRDPLALVARDLQAFSLPAGVLTTILVGGWQIWRQRWPLWVTLDALAPGIALAALTYALAQFASGDGYGLPTNLPWAIHLWGEPRHPTQLYAACVALLALIVWRQSYRRIQTPGVLFLTICGVLAAGTLIGDGFRATGLLLPGNIRFSQVVALIVFIIIVRIWPKLTLQHNMQ</sequence>
<dbReference type="InterPro" id="IPR001640">
    <property type="entry name" value="Lgt"/>
</dbReference>
<evidence type="ECO:0000256" key="1">
    <source>
        <dbReference type="ARBA" id="ARBA00007150"/>
    </source>
</evidence>
<dbReference type="Pfam" id="PF01790">
    <property type="entry name" value="LGT"/>
    <property type="match status" value="1"/>
</dbReference>
<name>A9WI13_CHLAA</name>
<dbReference type="Proteomes" id="UP000002008">
    <property type="component" value="Chromosome"/>
</dbReference>
<evidence type="ECO:0000256" key="4">
    <source>
        <dbReference type="ARBA" id="ARBA00022692"/>
    </source>
</evidence>
<evidence type="ECO:0000256" key="6">
    <source>
        <dbReference type="ARBA" id="ARBA00023136"/>
    </source>
</evidence>
<keyword evidence="6 7" id="KW-0472">Membrane</keyword>
<feature type="transmembrane region" description="Helical" evidence="7">
    <location>
        <begin position="217"/>
        <end position="234"/>
    </location>
</feature>
<dbReference type="RefSeq" id="WP_012258357.1">
    <property type="nucleotide sequence ID" value="NC_010175.1"/>
</dbReference>
<dbReference type="HOGENOM" id="CLU_1146318_0_0_0"/>
<keyword evidence="4 7" id="KW-0812">Transmembrane</keyword>
<evidence type="ECO:0000256" key="3">
    <source>
        <dbReference type="ARBA" id="ARBA00022679"/>
    </source>
</evidence>
<accession>A9WI13</accession>
<dbReference type="PANTHER" id="PTHR30589:SF0">
    <property type="entry name" value="PHOSPHATIDYLGLYCEROL--PROLIPOPROTEIN DIACYLGLYCERYL TRANSFERASE"/>
    <property type="match status" value="1"/>
</dbReference>
<evidence type="ECO:0000256" key="7">
    <source>
        <dbReference type="SAM" id="Phobius"/>
    </source>
</evidence>
<dbReference type="AlphaFoldDB" id="A9WI13"/>
<dbReference type="InParanoid" id="A9WI13"/>
<proteinExistence type="inferred from homology"/>
<feature type="transmembrane region" description="Helical" evidence="7">
    <location>
        <begin position="155"/>
        <end position="174"/>
    </location>
</feature>
<keyword evidence="2" id="KW-1003">Cell membrane</keyword>
<dbReference type="GO" id="GO:0005886">
    <property type="term" value="C:plasma membrane"/>
    <property type="evidence" value="ECO:0000318"/>
    <property type="project" value="GO_Central"/>
</dbReference>
<feature type="transmembrane region" description="Helical" evidence="7">
    <location>
        <begin position="186"/>
        <end position="205"/>
    </location>
</feature>